<evidence type="ECO:0000256" key="3">
    <source>
        <dbReference type="ARBA" id="ARBA00023002"/>
    </source>
</evidence>
<dbReference type="EMBL" id="BMUL01000021">
    <property type="protein sequence ID" value="GHB06713.1"/>
    <property type="molecule type" value="Genomic_DNA"/>
</dbReference>
<keyword evidence="2" id="KW-0521">NADP</keyword>
<evidence type="ECO:0000256" key="1">
    <source>
        <dbReference type="ARBA" id="ARBA00006484"/>
    </source>
</evidence>
<dbReference type="Proteomes" id="UP000644020">
    <property type="component" value="Unassembled WGS sequence"/>
</dbReference>
<evidence type="ECO:0000256" key="4">
    <source>
        <dbReference type="RuleBase" id="RU000363"/>
    </source>
</evidence>
<keyword evidence="6" id="KW-1185">Reference proteome</keyword>
<dbReference type="GO" id="GO:0016491">
    <property type="term" value="F:oxidoreductase activity"/>
    <property type="evidence" value="ECO:0007669"/>
    <property type="project" value="UniProtKB-KW"/>
</dbReference>
<gene>
    <name evidence="5" type="ORF">GCM10010305_57400</name>
</gene>
<dbReference type="PRINTS" id="PR00080">
    <property type="entry name" value="SDRFAMILY"/>
</dbReference>
<dbReference type="PANTHER" id="PTHR43391:SF14">
    <property type="entry name" value="DEHYDROGENASE_REDUCTASE SDR FAMILY PROTEIN 7-LIKE"/>
    <property type="match status" value="1"/>
</dbReference>
<evidence type="ECO:0000313" key="6">
    <source>
        <dbReference type="Proteomes" id="UP000644020"/>
    </source>
</evidence>
<comment type="caution">
    <text evidence="5">The sequence shown here is derived from an EMBL/GenBank/DDBJ whole genome shotgun (WGS) entry which is preliminary data.</text>
</comment>
<dbReference type="RefSeq" id="WP_189982691.1">
    <property type="nucleotide sequence ID" value="NZ_BMUL01000021.1"/>
</dbReference>
<dbReference type="Gene3D" id="3.40.50.720">
    <property type="entry name" value="NAD(P)-binding Rossmann-like Domain"/>
    <property type="match status" value="1"/>
</dbReference>
<dbReference type="InterPro" id="IPR020904">
    <property type="entry name" value="Sc_DH/Rdtase_CS"/>
</dbReference>
<dbReference type="AlphaFoldDB" id="A0A918WDH5"/>
<dbReference type="PANTHER" id="PTHR43391">
    <property type="entry name" value="RETINOL DEHYDROGENASE-RELATED"/>
    <property type="match status" value="1"/>
</dbReference>
<organism evidence="5 6">
    <name type="scientific">Streptomyces termitum</name>
    <dbReference type="NCBI Taxonomy" id="67368"/>
    <lineage>
        <taxon>Bacteria</taxon>
        <taxon>Bacillati</taxon>
        <taxon>Actinomycetota</taxon>
        <taxon>Actinomycetes</taxon>
        <taxon>Kitasatosporales</taxon>
        <taxon>Streptomycetaceae</taxon>
        <taxon>Streptomyces</taxon>
    </lineage>
</organism>
<accession>A0A918WDH5</accession>
<dbReference type="PROSITE" id="PS00061">
    <property type="entry name" value="ADH_SHORT"/>
    <property type="match status" value="1"/>
</dbReference>
<reference evidence="5" key="1">
    <citation type="journal article" date="2014" name="Int. J. Syst. Evol. Microbiol.">
        <title>Complete genome sequence of Corynebacterium casei LMG S-19264T (=DSM 44701T), isolated from a smear-ripened cheese.</title>
        <authorList>
            <consortium name="US DOE Joint Genome Institute (JGI-PGF)"/>
            <person name="Walter F."/>
            <person name="Albersmeier A."/>
            <person name="Kalinowski J."/>
            <person name="Ruckert C."/>
        </authorList>
    </citation>
    <scope>NUCLEOTIDE SEQUENCE</scope>
    <source>
        <strain evidence="5">JCM 4518</strain>
    </source>
</reference>
<dbReference type="PRINTS" id="PR00081">
    <property type="entry name" value="GDHRDH"/>
</dbReference>
<sequence length="243" mass="26590">MSEPLRPTALITGADRGIGLALARRLGAEGANLVLHSHDAESLRATVEREKWPEERLHTSVLDVSDAAAVERAVAEAMDRFGAIDHLLNVAGIVHFGGIEKCTVDEWERTLRTNLTGYFLMARTVLPHMRAAGSGVIVNMSSIWGRRPAPGTLAYSVSKYGVEGLTKCLAEEARPWGVKVSSLVLDKVDTGFRDGMAEYVSYDEEQRDRMLSADDVADATWAVLSSSSRAHPSSIELDAWRWV</sequence>
<dbReference type="CDD" id="cd05233">
    <property type="entry name" value="SDR_c"/>
    <property type="match status" value="1"/>
</dbReference>
<dbReference type="FunFam" id="3.40.50.720:FF:000084">
    <property type="entry name" value="Short-chain dehydrogenase reductase"/>
    <property type="match status" value="1"/>
</dbReference>
<evidence type="ECO:0000313" key="5">
    <source>
        <dbReference type="EMBL" id="GHB06713.1"/>
    </source>
</evidence>
<reference evidence="5" key="2">
    <citation type="submission" date="2020-09" db="EMBL/GenBank/DDBJ databases">
        <authorList>
            <person name="Sun Q."/>
            <person name="Ohkuma M."/>
        </authorList>
    </citation>
    <scope>NUCLEOTIDE SEQUENCE</scope>
    <source>
        <strain evidence="5">JCM 4518</strain>
    </source>
</reference>
<evidence type="ECO:0000256" key="2">
    <source>
        <dbReference type="ARBA" id="ARBA00022857"/>
    </source>
</evidence>
<dbReference type="InterPro" id="IPR036291">
    <property type="entry name" value="NAD(P)-bd_dom_sf"/>
</dbReference>
<name>A0A918WDH5_9ACTN</name>
<proteinExistence type="inferred from homology"/>
<protein>
    <submittedName>
        <fullName evidence="5">3-ketoacyl-ACP reductase</fullName>
    </submittedName>
</protein>
<keyword evidence="3" id="KW-0560">Oxidoreductase</keyword>
<dbReference type="Pfam" id="PF00106">
    <property type="entry name" value="adh_short"/>
    <property type="match status" value="1"/>
</dbReference>
<dbReference type="SUPFAM" id="SSF51735">
    <property type="entry name" value="NAD(P)-binding Rossmann-fold domains"/>
    <property type="match status" value="1"/>
</dbReference>
<comment type="similarity">
    <text evidence="1 4">Belongs to the short-chain dehydrogenases/reductases (SDR) family.</text>
</comment>
<dbReference type="InterPro" id="IPR002347">
    <property type="entry name" value="SDR_fam"/>
</dbReference>